<dbReference type="SUPFAM" id="SSF56112">
    <property type="entry name" value="Protein kinase-like (PK-like)"/>
    <property type="match status" value="1"/>
</dbReference>
<feature type="domain" description="Protein kinase" evidence="5">
    <location>
        <begin position="16"/>
        <end position="272"/>
    </location>
</feature>
<dbReference type="InterPro" id="IPR011009">
    <property type="entry name" value="Kinase-like_dom_sf"/>
</dbReference>
<organism evidence="6 7">
    <name type="scientific">Streptomyces parvus</name>
    <dbReference type="NCBI Taxonomy" id="66428"/>
    <lineage>
        <taxon>Bacteria</taxon>
        <taxon>Bacillati</taxon>
        <taxon>Actinomycetota</taxon>
        <taxon>Actinomycetes</taxon>
        <taxon>Kitasatosporales</taxon>
        <taxon>Streptomycetaceae</taxon>
        <taxon>Streptomyces</taxon>
    </lineage>
</organism>
<keyword evidence="2" id="KW-0547">Nucleotide-binding</keyword>
<dbReference type="RefSeq" id="WP_164200641.1">
    <property type="nucleotide sequence ID" value="NZ_JAAGMP010000315.1"/>
</dbReference>
<dbReference type="PANTHER" id="PTHR43289:SF34">
    <property type="entry name" value="SERINE_THREONINE-PROTEIN KINASE YBDM-RELATED"/>
    <property type="match status" value="1"/>
</dbReference>
<name>A0A7K3RRY4_9ACTN</name>
<protein>
    <submittedName>
        <fullName evidence="6">Serine/threonine protein kinase</fullName>
    </submittedName>
</protein>
<evidence type="ECO:0000259" key="5">
    <source>
        <dbReference type="PROSITE" id="PS50011"/>
    </source>
</evidence>
<evidence type="ECO:0000256" key="2">
    <source>
        <dbReference type="ARBA" id="ARBA00022741"/>
    </source>
</evidence>
<evidence type="ECO:0000256" key="1">
    <source>
        <dbReference type="ARBA" id="ARBA00022679"/>
    </source>
</evidence>
<dbReference type="Proteomes" id="UP000469670">
    <property type="component" value="Unassembled WGS sequence"/>
</dbReference>
<dbReference type="Pfam" id="PF00069">
    <property type="entry name" value="Pkinase"/>
    <property type="match status" value="1"/>
</dbReference>
<dbReference type="PROSITE" id="PS00108">
    <property type="entry name" value="PROTEIN_KINASE_ST"/>
    <property type="match status" value="1"/>
</dbReference>
<reference evidence="6 7" key="1">
    <citation type="submission" date="2020-01" db="EMBL/GenBank/DDBJ databases">
        <title>Insect and environment-associated Actinomycetes.</title>
        <authorList>
            <person name="Currrie C."/>
            <person name="Chevrette M."/>
            <person name="Carlson C."/>
            <person name="Stubbendieck R."/>
            <person name="Wendt-Pienkowski E."/>
        </authorList>
    </citation>
    <scope>NUCLEOTIDE SEQUENCE [LARGE SCALE GENOMIC DNA]</scope>
    <source>
        <strain evidence="6 7">SID7590</strain>
    </source>
</reference>
<feature type="non-terminal residue" evidence="6">
    <location>
        <position position="272"/>
    </location>
</feature>
<dbReference type="Gene3D" id="3.30.200.20">
    <property type="entry name" value="Phosphorylase Kinase, domain 1"/>
    <property type="match status" value="1"/>
</dbReference>
<keyword evidence="4" id="KW-0067">ATP-binding</keyword>
<dbReference type="PANTHER" id="PTHR43289">
    <property type="entry name" value="MITOGEN-ACTIVATED PROTEIN KINASE KINASE KINASE 20-RELATED"/>
    <property type="match status" value="1"/>
</dbReference>
<dbReference type="SMART" id="SM00220">
    <property type="entry name" value="S_TKc"/>
    <property type="match status" value="1"/>
</dbReference>
<dbReference type="CDD" id="cd14014">
    <property type="entry name" value="STKc_PknB_like"/>
    <property type="match status" value="1"/>
</dbReference>
<dbReference type="Gene3D" id="1.10.510.10">
    <property type="entry name" value="Transferase(Phosphotransferase) domain 1"/>
    <property type="match status" value="1"/>
</dbReference>
<keyword evidence="6" id="KW-0723">Serine/threonine-protein kinase</keyword>
<dbReference type="GO" id="GO:0004674">
    <property type="term" value="F:protein serine/threonine kinase activity"/>
    <property type="evidence" value="ECO:0007669"/>
    <property type="project" value="UniProtKB-KW"/>
</dbReference>
<dbReference type="GO" id="GO:0005524">
    <property type="term" value="F:ATP binding"/>
    <property type="evidence" value="ECO:0007669"/>
    <property type="project" value="UniProtKB-KW"/>
</dbReference>
<evidence type="ECO:0000313" key="7">
    <source>
        <dbReference type="Proteomes" id="UP000469670"/>
    </source>
</evidence>
<evidence type="ECO:0000313" key="6">
    <source>
        <dbReference type="EMBL" id="NEC17959.1"/>
    </source>
</evidence>
<keyword evidence="1" id="KW-0808">Transferase</keyword>
<accession>A0A7K3RRY4</accession>
<keyword evidence="3 6" id="KW-0418">Kinase</keyword>
<gene>
    <name evidence="6" type="ORF">G3I50_06740</name>
</gene>
<dbReference type="AlphaFoldDB" id="A0A7K3RRY4"/>
<dbReference type="InterPro" id="IPR000719">
    <property type="entry name" value="Prot_kinase_dom"/>
</dbReference>
<sequence>MSSPLTQDDPERVGGYWLAARLGAGGQGVVYEAYDASGDRFALKTLHRAADPFLRERFTREAEAARRVAPFCTARIVRAGVDGDVPYLVSEYVPGPALATAVRENGPSSPDAVLRLATGVATALAAIHQAGVVHRDLKPGNVLLGPDGPRIIDFGIARAPDMSLTATGAIMGTFGYMAPEVLAGQRATEASDVFAWAAVVLYAATGTEPFRGENIAEVAHRTTTVEPDLGALPPAIRPLMAAALAKDPELRPTAADLLLGLVGAPVKAADPR</sequence>
<proteinExistence type="predicted"/>
<dbReference type="InterPro" id="IPR008271">
    <property type="entry name" value="Ser/Thr_kinase_AS"/>
</dbReference>
<evidence type="ECO:0000256" key="3">
    <source>
        <dbReference type="ARBA" id="ARBA00022777"/>
    </source>
</evidence>
<dbReference type="EMBL" id="JAAGMP010000315">
    <property type="protein sequence ID" value="NEC17959.1"/>
    <property type="molecule type" value="Genomic_DNA"/>
</dbReference>
<evidence type="ECO:0000256" key="4">
    <source>
        <dbReference type="ARBA" id="ARBA00022840"/>
    </source>
</evidence>
<dbReference type="PROSITE" id="PS50011">
    <property type="entry name" value="PROTEIN_KINASE_DOM"/>
    <property type="match status" value="1"/>
</dbReference>
<comment type="caution">
    <text evidence="6">The sequence shown here is derived from an EMBL/GenBank/DDBJ whole genome shotgun (WGS) entry which is preliminary data.</text>
</comment>